<keyword evidence="1" id="KW-0805">Transcription regulation</keyword>
<dbReference type="SMART" id="SM00342">
    <property type="entry name" value="HTH_ARAC"/>
    <property type="match status" value="1"/>
</dbReference>
<accession>A0A2I9E0I7</accession>
<keyword evidence="3" id="KW-0804">Transcription</keyword>
<proteinExistence type="predicted"/>
<protein>
    <submittedName>
        <fullName evidence="5">Transcriptional regulator</fullName>
    </submittedName>
</protein>
<dbReference type="PROSITE" id="PS00041">
    <property type="entry name" value="HTH_ARAC_FAMILY_1"/>
    <property type="match status" value="1"/>
</dbReference>
<dbReference type="PANTHER" id="PTHR46796:SF12">
    <property type="entry name" value="HTH-TYPE DNA-BINDING TRANSCRIPTIONAL ACTIVATOR EUTR"/>
    <property type="match status" value="1"/>
</dbReference>
<dbReference type="GO" id="GO:0003700">
    <property type="term" value="F:DNA-binding transcription factor activity"/>
    <property type="evidence" value="ECO:0007669"/>
    <property type="project" value="InterPro"/>
</dbReference>
<evidence type="ECO:0000313" key="6">
    <source>
        <dbReference type="Proteomes" id="UP000236569"/>
    </source>
</evidence>
<dbReference type="InterPro" id="IPR050204">
    <property type="entry name" value="AraC_XylS_family_regulators"/>
</dbReference>
<dbReference type="RefSeq" id="WP_103130318.1">
    <property type="nucleotide sequence ID" value="NZ_BFAG01000011.1"/>
</dbReference>
<dbReference type="EMBL" id="BFAG01000011">
    <property type="protein sequence ID" value="GBF06985.1"/>
    <property type="molecule type" value="Genomic_DNA"/>
</dbReference>
<gene>
    <name evidence="5" type="ORF">DAERI_110167</name>
</gene>
<dbReference type="InterPro" id="IPR018060">
    <property type="entry name" value="HTH_AraC"/>
</dbReference>
<dbReference type="InterPro" id="IPR018062">
    <property type="entry name" value="HTH_AraC-typ_CS"/>
</dbReference>
<dbReference type="InterPro" id="IPR009057">
    <property type="entry name" value="Homeodomain-like_sf"/>
</dbReference>
<dbReference type="Pfam" id="PF12833">
    <property type="entry name" value="HTH_18"/>
    <property type="match status" value="1"/>
</dbReference>
<keyword evidence="2" id="KW-0238">DNA-binding</keyword>
<reference evidence="6" key="1">
    <citation type="submission" date="2018-01" db="EMBL/GenBank/DDBJ databases">
        <title>Draft Genome Sequence of the Radioresistant Bacterium Deinococcus aerius TR0125, Isolated from the Higher Atmosphere above Japan.</title>
        <authorList>
            <person name="Satoh K."/>
            <person name="Arai H."/>
            <person name="Sanzen T."/>
            <person name="Kawaguchi Y."/>
            <person name="Hayashi H."/>
            <person name="Yokobori S."/>
            <person name="Yamagishi A."/>
            <person name="Oono Y."/>
            <person name="Narumi I."/>
        </authorList>
    </citation>
    <scope>NUCLEOTIDE SEQUENCE [LARGE SCALE GENOMIC DNA]</scope>
    <source>
        <strain evidence="6">TR0125</strain>
    </source>
</reference>
<sequence length="276" mass="30173">MTAPLARLLNEESFGYAGESAFGALSLKTMRGTAHYWTGQARHRVGGERALLLNEGTSYRVEVEPGTRSFCIFLNPGVLTLAPLAEDAGAHLRFLERTLTPPPPIWALLGTLRTRHEARTLDPLALDTLALRLLDLLVGEDREAWRAADGLPALSPARRAELARRLFRARDTLDALALGPVGLGDAARASGLSPAHLARGYARLFGETPLTTVTRRRMAEARRLLEEEGLGLPVAEVTWRVGYASVTTFTAAYARWHGQTPGWARRIGEVGDGRRH</sequence>
<comment type="caution">
    <text evidence="5">The sequence shown here is derived from an EMBL/GenBank/DDBJ whole genome shotgun (WGS) entry which is preliminary data.</text>
</comment>
<keyword evidence="6" id="KW-1185">Reference proteome</keyword>
<dbReference type="GO" id="GO:0043565">
    <property type="term" value="F:sequence-specific DNA binding"/>
    <property type="evidence" value="ECO:0007669"/>
    <property type="project" value="InterPro"/>
</dbReference>
<evidence type="ECO:0000259" key="4">
    <source>
        <dbReference type="PROSITE" id="PS01124"/>
    </source>
</evidence>
<evidence type="ECO:0000256" key="2">
    <source>
        <dbReference type="ARBA" id="ARBA00023125"/>
    </source>
</evidence>
<dbReference type="AlphaFoldDB" id="A0A2I9E0I7"/>
<evidence type="ECO:0000313" key="5">
    <source>
        <dbReference type="EMBL" id="GBF06985.1"/>
    </source>
</evidence>
<name>A0A2I9E0I7_9DEIO</name>
<dbReference type="PANTHER" id="PTHR46796">
    <property type="entry name" value="HTH-TYPE TRANSCRIPTIONAL ACTIVATOR RHAS-RELATED"/>
    <property type="match status" value="1"/>
</dbReference>
<dbReference type="Gene3D" id="1.10.10.60">
    <property type="entry name" value="Homeodomain-like"/>
    <property type="match status" value="1"/>
</dbReference>
<feature type="domain" description="HTH araC/xylS-type" evidence="4">
    <location>
        <begin position="167"/>
        <end position="267"/>
    </location>
</feature>
<dbReference type="PROSITE" id="PS01124">
    <property type="entry name" value="HTH_ARAC_FAMILY_2"/>
    <property type="match status" value="1"/>
</dbReference>
<dbReference type="SUPFAM" id="SSF46689">
    <property type="entry name" value="Homeodomain-like"/>
    <property type="match status" value="1"/>
</dbReference>
<dbReference type="Proteomes" id="UP000236569">
    <property type="component" value="Unassembled WGS sequence"/>
</dbReference>
<evidence type="ECO:0000256" key="1">
    <source>
        <dbReference type="ARBA" id="ARBA00023015"/>
    </source>
</evidence>
<evidence type="ECO:0000256" key="3">
    <source>
        <dbReference type="ARBA" id="ARBA00023163"/>
    </source>
</evidence>
<organism evidence="5 6">
    <name type="scientific">Deinococcus aerius</name>
    <dbReference type="NCBI Taxonomy" id="200253"/>
    <lineage>
        <taxon>Bacteria</taxon>
        <taxon>Thermotogati</taxon>
        <taxon>Deinococcota</taxon>
        <taxon>Deinococci</taxon>
        <taxon>Deinococcales</taxon>
        <taxon>Deinococcaceae</taxon>
        <taxon>Deinococcus</taxon>
    </lineage>
</organism>
<dbReference type="OrthoDB" id="192171at2"/>